<dbReference type="InterPro" id="IPR009818">
    <property type="entry name" value="PAM2_motif"/>
</dbReference>
<organism evidence="2 3">
    <name type="scientific">Geospiza parvula</name>
    <name type="common">Small tree-finch</name>
    <name type="synonym">Camarhynchus parvulus</name>
    <dbReference type="NCBI Taxonomy" id="87175"/>
    <lineage>
        <taxon>Eukaryota</taxon>
        <taxon>Metazoa</taxon>
        <taxon>Chordata</taxon>
        <taxon>Craniata</taxon>
        <taxon>Vertebrata</taxon>
        <taxon>Euteleostomi</taxon>
        <taxon>Archelosauria</taxon>
        <taxon>Archosauria</taxon>
        <taxon>Dinosauria</taxon>
        <taxon>Saurischia</taxon>
        <taxon>Theropoda</taxon>
        <taxon>Coelurosauria</taxon>
        <taxon>Aves</taxon>
        <taxon>Neognathae</taxon>
        <taxon>Neoaves</taxon>
        <taxon>Telluraves</taxon>
        <taxon>Australaves</taxon>
        <taxon>Passeriformes</taxon>
        <taxon>Thraupidae</taxon>
        <taxon>Camarhynchus</taxon>
    </lineage>
</organism>
<dbReference type="Pfam" id="PF07145">
    <property type="entry name" value="PAM2"/>
    <property type="match status" value="1"/>
</dbReference>
<evidence type="ECO:0000313" key="3">
    <source>
        <dbReference type="Proteomes" id="UP000694382"/>
    </source>
</evidence>
<sequence>MEANGSGSGSSSDSAPDCWDQADIEPGSGAGPGCAPPAAEAEAQQELLGAAFSRQLNVNAKPFVPNVHAAEFVPSFLRSGPAPGLPPPSPPPGLPRRRRAPVEPSPEEQTASCEGSNFVENGETEMSPEESWDHKEEPSEAELGGGKVQDASKNLDCGSKNKSFRNKLDYLVHNGLLFLEFYIVDDLN</sequence>
<dbReference type="AlphaFoldDB" id="A0A8U8BXN2"/>
<dbReference type="Proteomes" id="UP000694382">
    <property type="component" value="Chromosome 14"/>
</dbReference>
<reference evidence="2" key="1">
    <citation type="submission" date="2020-02" db="EMBL/GenBank/DDBJ databases">
        <authorList>
            <person name="Enbody D E."/>
            <person name="Pettersson E M."/>
        </authorList>
    </citation>
    <scope>NUCLEOTIDE SEQUENCE [LARGE SCALE GENOMIC DNA]</scope>
</reference>
<reference evidence="2" key="3">
    <citation type="submission" date="2025-09" db="UniProtKB">
        <authorList>
            <consortium name="Ensembl"/>
        </authorList>
    </citation>
    <scope>IDENTIFICATION</scope>
</reference>
<proteinExistence type="predicted"/>
<accession>A0A8U8BXN2</accession>
<feature type="compositionally biased region" description="Polar residues" evidence="1">
    <location>
        <begin position="107"/>
        <end position="119"/>
    </location>
</feature>
<dbReference type="Ensembl" id="ENSCPVT00000025908.1">
    <property type="protein sequence ID" value="ENSCPVP00000026099.1"/>
    <property type="gene ID" value="ENSCPVG00000009196.2"/>
</dbReference>
<evidence type="ECO:0000256" key="1">
    <source>
        <dbReference type="SAM" id="MobiDB-lite"/>
    </source>
</evidence>
<reference evidence="2" key="2">
    <citation type="submission" date="2025-08" db="UniProtKB">
        <authorList>
            <consortium name="Ensembl"/>
        </authorList>
    </citation>
    <scope>IDENTIFICATION</scope>
</reference>
<keyword evidence="3" id="KW-1185">Reference proteome</keyword>
<feature type="region of interest" description="Disordered" evidence="1">
    <location>
        <begin position="76"/>
        <end position="161"/>
    </location>
</feature>
<evidence type="ECO:0000313" key="2">
    <source>
        <dbReference type="Ensembl" id="ENSCPVP00000026099.1"/>
    </source>
</evidence>
<feature type="compositionally biased region" description="Pro residues" evidence="1">
    <location>
        <begin position="83"/>
        <end position="94"/>
    </location>
</feature>
<feature type="region of interest" description="Disordered" evidence="1">
    <location>
        <begin position="1"/>
        <end position="42"/>
    </location>
</feature>
<name>A0A8U8BXN2_GEOPR</name>
<protein>
    <submittedName>
        <fullName evidence="2">Uncharacterized protein</fullName>
    </submittedName>
</protein>